<gene>
    <name evidence="1" type="ORF">DEO72_LG3g2236</name>
</gene>
<dbReference type="AlphaFoldDB" id="A0A4D6LH36"/>
<reference evidence="1 2" key="1">
    <citation type="submission" date="2019-04" db="EMBL/GenBank/DDBJ databases">
        <title>An improved genome assembly and genetic linkage map for asparagus bean, Vigna unguiculata ssp. sesquipedialis.</title>
        <authorList>
            <person name="Xia Q."/>
            <person name="Zhang R."/>
            <person name="Dong Y."/>
        </authorList>
    </citation>
    <scope>NUCLEOTIDE SEQUENCE [LARGE SCALE GENOMIC DNA]</scope>
    <source>
        <tissue evidence="1">Leaf</tissue>
    </source>
</reference>
<organism evidence="1 2">
    <name type="scientific">Vigna unguiculata</name>
    <name type="common">Cowpea</name>
    <dbReference type="NCBI Taxonomy" id="3917"/>
    <lineage>
        <taxon>Eukaryota</taxon>
        <taxon>Viridiplantae</taxon>
        <taxon>Streptophyta</taxon>
        <taxon>Embryophyta</taxon>
        <taxon>Tracheophyta</taxon>
        <taxon>Spermatophyta</taxon>
        <taxon>Magnoliopsida</taxon>
        <taxon>eudicotyledons</taxon>
        <taxon>Gunneridae</taxon>
        <taxon>Pentapetalae</taxon>
        <taxon>rosids</taxon>
        <taxon>fabids</taxon>
        <taxon>Fabales</taxon>
        <taxon>Fabaceae</taxon>
        <taxon>Papilionoideae</taxon>
        <taxon>50 kb inversion clade</taxon>
        <taxon>NPAAA clade</taxon>
        <taxon>indigoferoid/millettioid clade</taxon>
        <taxon>Phaseoleae</taxon>
        <taxon>Vigna</taxon>
    </lineage>
</organism>
<evidence type="ECO:0000313" key="2">
    <source>
        <dbReference type="Proteomes" id="UP000501690"/>
    </source>
</evidence>
<accession>A0A4D6LH36</accession>
<name>A0A4D6LH36_VIGUN</name>
<dbReference type="Proteomes" id="UP000501690">
    <property type="component" value="Linkage Group LG3"/>
</dbReference>
<proteinExistence type="predicted"/>
<evidence type="ECO:0000313" key="1">
    <source>
        <dbReference type="EMBL" id="QCD87696.1"/>
    </source>
</evidence>
<keyword evidence="2" id="KW-1185">Reference proteome</keyword>
<dbReference type="EMBL" id="CP039347">
    <property type="protein sequence ID" value="QCD87696.1"/>
    <property type="molecule type" value="Genomic_DNA"/>
</dbReference>
<protein>
    <submittedName>
        <fullName evidence="1">Mpv17/PMP22</fullName>
    </submittedName>
</protein>
<sequence length="82" mass="8759">MDAIGSGCWGLWKWNPLPQSRSRRVRRNSGSVGATGGGGYRFPVKQAVTAASLALTGDTIAQLSNRWKKAKEGGDNISQVVK</sequence>